<accession>A0A9E7GYM1</accession>
<keyword evidence="1" id="KW-0175">Coiled coil</keyword>
<feature type="coiled-coil region" evidence="1">
    <location>
        <begin position="68"/>
        <end position="134"/>
    </location>
</feature>
<dbReference type="EMBL" id="CP097509">
    <property type="protein sequence ID" value="URE21508.1"/>
    <property type="molecule type" value="Genomic_DNA"/>
</dbReference>
<gene>
    <name evidence="5" type="ORF">MUK42_11576</name>
</gene>
<name>A0A9E7GYM1_9LILI</name>
<feature type="domain" description="DUF547" evidence="3">
    <location>
        <begin position="400"/>
        <end position="513"/>
    </location>
</feature>
<evidence type="ECO:0008006" key="7">
    <source>
        <dbReference type="Google" id="ProtNLM"/>
    </source>
</evidence>
<dbReference type="OrthoDB" id="418495at2759"/>
<feature type="region of interest" description="Disordered" evidence="2">
    <location>
        <begin position="196"/>
        <end position="232"/>
    </location>
</feature>
<dbReference type="PANTHER" id="PTHR46248:SF9">
    <property type="entry name" value="EXPRESSED PROTEIN"/>
    <property type="match status" value="1"/>
</dbReference>
<evidence type="ECO:0000256" key="1">
    <source>
        <dbReference type="SAM" id="Coils"/>
    </source>
</evidence>
<evidence type="ECO:0000313" key="6">
    <source>
        <dbReference type="Proteomes" id="UP001055439"/>
    </source>
</evidence>
<evidence type="ECO:0000256" key="2">
    <source>
        <dbReference type="SAM" id="MobiDB-lite"/>
    </source>
</evidence>
<dbReference type="Proteomes" id="UP001055439">
    <property type="component" value="Chromosome 7"/>
</dbReference>
<evidence type="ECO:0000259" key="4">
    <source>
        <dbReference type="Pfam" id="PF14389"/>
    </source>
</evidence>
<dbReference type="InterPro" id="IPR006869">
    <property type="entry name" value="DUF547"/>
</dbReference>
<feature type="compositionally biased region" description="Low complexity" evidence="2">
    <location>
        <begin position="327"/>
        <end position="337"/>
    </location>
</feature>
<feature type="region of interest" description="Disordered" evidence="2">
    <location>
        <begin position="319"/>
        <end position="346"/>
    </location>
</feature>
<evidence type="ECO:0000259" key="3">
    <source>
        <dbReference type="Pfam" id="PF04784"/>
    </source>
</evidence>
<sequence>MTNTRVRTVLQAMKAPGKHNKETNTEEITEMQGNKSSGAKEGSNKCQSRREKKIALQQDVPNLIFRPVDKLRKKLRHEENVHRALERAFTRPLGSLPRLPPYLPSHTVELLAEVAVLEEEVVRLEEQLVNFRQGLYQEAVFISSSKKTKEIVPDTDSDGGCSQSSKTIEQLKLPADLPTCQSLVSMKPLVSVRYSLDAEPSGPSSNQSANGKRRLNKQNTSLNSPEDRRGKENQWITNFSRNQKQSPVKKVLKTQVTVSEDQRADAEPECVVKDRKTDEMTLCDASDEASLDKSTVPNKLSEDILKCLMNIFLRISSPKNTEDDMETSPSSSDSCESSGERDSQDPYGICAEFGKRDIGPYKHFRSVEVISKSQNFLMASSSLKCRLKVLLRKLESVDISELTHHQKLAFWINIYNSCMMNAYLEKGIPKNPEMIAAMMPKAVINVGGHLLSAMTIEHFILRLPCHMKNLSPKGLKSGTMIIRGIFGMEWPEPLVTFALSCGSWSSPAVGLLTHAWLLYGLHVYLCYMNKSIVRVYTAAQVEEELETAKRNYLQATIGILKPNKLVIPKLLDWYLLDFAKDVESLMAWVCLQLPSELRTVKCLEMGRRGVIPQTIQFLTYEFKFRYLLALHTTLSPPS</sequence>
<dbReference type="InterPro" id="IPR025757">
    <property type="entry name" value="MIP1_Leuzipper"/>
</dbReference>
<reference evidence="5" key="1">
    <citation type="submission" date="2022-05" db="EMBL/GenBank/DDBJ databases">
        <title>The Musa troglodytarum L. genome provides insights into the mechanism of non-climacteric behaviour and enrichment of carotenoids.</title>
        <authorList>
            <person name="Wang J."/>
        </authorList>
    </citation>
    <scope>NUCLEOTIDE SEQUENCE</scope>
    <source>
        <tissue evidence="5">Leaf</tissue>
    </source>
</reference>
<protein>
    <recommendedName>
        <fullName evidence="7">Transcription factor</fullName>
    </recommendedName>
</protein>
<dbReference type="Pfam" id="PF04784">
    <property type="entry name" value="DUF547"/>
    <property type="match status" value="1"/>
</dbReference>
<keyword evidence="6" id="KW-1185">Reference proteome</keyword>
<dbReference type="AlphaFoldDB" id="A0A9E7GYM1"/>
<feature type="region of interest" description="Disordered" evidence="2">
    <location>
        <begin position="14"/>
        <end position="48"/>
    </location>
</feature>
<organism evidence="5 6">
    <name type="scientific">Musa troglodytarum</name>
    <name type="common">fe'i banana</name>
    <dbReference type="NCBI Taxonomy" id="320322"/>
    <lineage>
        <taxon>Eukaryota</taxon>
        <taxon>Viridiplantae</taxon>
        <taxon>Streptophyta</taxon>
        <taxon>Embryophyta</taxon>
        <taxon>Tracheophyta</taxon>
        <taxon>Spermatophyta</taxon>
        <taxon>Magnoliopsida</taxon>
        <taxon>Liliopsida</taxon>
        <taxon>Zingiberales</taxon>
        <taxon>Musaceae</taxon>
        <taxon>Musa</taxon>
    </lineage>
</organism>
<dbReference type="PANTHER" id="PTHR46248">
    <property type="entry name" value="EXPRESSED PROTEIN"/>
    <property type="match status" value="1"/>
</dbReference>
<evidence type="ECO:0000313" key="5">
    <source>
        <dbReference type="EMBL" id="URE21508.1"/>
    </source>
</evidence>
<proteinExistence type="predicted"/>
<dbReference type="Pfam" id="PF14389">
    <property type="entry name" value="Lzipper-MIP1"/>
    <property type="match status" value="1"/>
</dbReference>
<feature type="domain" description="Ternary complex factor MIP1 leucine-zipper" evidence="4">
    <location>
        <begin position="50"/>
        <end position="138"/>
    </location>
</feature>